<proteinExistence type="predicted"/>
<evidence type="ECO:0000313" key="1">
    <source>
        <dbReference type="EMBL" id="GAH05148.1"/>
    </source>
</evidence>
<name>X1E925_9ZZZZ</name>
<sequence>MDVVLGVTAVARRAAAVVVGLGARARAAVVVGRVVMTLPGIIDAEYFATSSIVKS</sequence>
<organism evidence="1">
    <name type="scientific">marine sediment metagenome</name>
    <dbReference type="NCBI Taxonomy" id="412755"/>
    <lineage>
        <taxon>unclassified sequences</taxon>
        <taxon>metagenomes</taxon>
        <taxon>ecological metagenomes</taxon>
    </lineage>
</organism>
<reference evidence="1" key="1">
    <citation type="journal article" date="2014" name="Front. Microbiol.">
        <title>High frequency of phylogenetically diverse reductive dehalogenase-homologous genes in deep subseafloor sedimentary metagenomes.</title>
        <authorList>
            <person name="Kawai M."/>
            <person name="Futagami T."/>
            <person name="Toyoda A."/>
            <person name="Takaki Y."/>
            <person name="Nishi S."/>
            <person name="Hori S."/>
            <person name="Arai W."/>
            <person name="Tsubouchi T."/>
            <person name="Morono Y."/>
            <person name="Uchiyama I."/>
            <person name="Ito T."/>
            <person name="Fujiyama A."/>
            <person name="Inagaki F."/>
            <person name="Takami H."/>
        </authorList>
    </citation>
    <scope>NUCLEOTIDE SEQUENCE</scope>
    <source>
        <strain evidence="1">Expedition CK06-06</strain>
    </source>
</reference>
<dbReference type="EMBL" id="BART01020673">
    <property type="protein sequence ID" value="GAH05148.1"/>
    <property type="molecule type" value="Genomic_DNA"/>
</dbReference>
<comment type="caution">
    <text evidence="1">The sequence shown here is derived from an EMBL/GenBank/DDBJ whole genome shotgun (WGS) entry which is preliminary data.</text>
</comment>
<dbReference type="AlphaFoldDB" id="X1E925"/>
<gene>
    <name evidence="1" type="ORF">S01H4_38344</name>
</gene>
<accession>X1E925</accession>
<protein>
    <submittedName>
        <fullName evidence="1">Uncharacterized protein</fullName>
    </submittedName>
</protein>